<sequence>MDDNAATQPNFRLQSIVASQQMDRAIDIPIPEKQQLNQRSNLREDVCQPFCQQQPYPPQTHFVSGQQVMAQGDCYPTGTAKACFLFSCRLSGSCPGPCASAAGHNIAT</sequence>
<dbReference type="AlphaFoldDB" id="A0A7S4FXY7"/>
<name>A0A7S4FXY7_9EUGL</name>
<dbReference type="EMBL" id="HBJA01086193">
    <property type="protein sequence ID" value="CAE0818857.1"/>
    <property type="molecule type" value="Transcribed_RNA"/>
</dbReference>
<reference evidence="1" key="1">
    <citation type="submission" date="2021-01" db="EMBL/GenBank/DDBJ databases">
        <authorList>
            <person name="Corre E."/>
            <person name="Pelletier E."/>
            <person name="Niang G."/>
            <person name="Scheremetjew M."/>
            <person name="Finn R."/>
            <person name="Kale V."/>
            <person name="Holt S."/>
            <person name="Cochrane G."/>
            <person name="Meng A."/>
            <person name="Brown T."/>
            <person name="Cohen L."/>
        </authorList>
    </citation>
    <scope>NUCLEOTIDE SEQUENCE</scope>
    <source>
        <strain evidence="1">CCMP1594</strain>
    </source>
</reference>
<proteinExistence type="predicted"/>
<evidence type="ECO:0000313" key="1">
    <source>
        <dbReference type="EMBL" id="CAE0818857.1"/>
    </source>
</evidence>
<gene>
    <name evidence="1" type="ORF">EGYM00163_LOCUS30025</name>
</gene>
<accession>A0A7S4FXY7</accession>
<organism evidence="1">
    <name type="scientific">Eutreptiella gymnastica</name>
    <dbReference type="NCBI Taxonomy" id="73025"/>
    <lineage>
        <taxon>Eukaryota</taxon>
        <taxon>Discoba</taxon>
        <taxon>Euglenozoa</taxon>
        <taxon>Euglenida</taxon>
        <taxon>Spirocuta</taxon>
        <taxon>Euglenophyceae</taxon>
        <taxon>Eutreptiales</taxon>
        <taxon>Eutreptiaceae</taxon>
        <taxon>Eutreptiella</taxon>
    </lineage>
</organism>
<protein>
    <submittedName>
        <fullName evidence="1">Uncharacterized protein</fullName>
    </submittedName>
</protein>